<dbReference type="SUPFAM" id="SSF52540">
    <property type="entry name" value="P-loop containing nucleoside triphosphate hydrolases"/>
    <property type="match status" value="1"/>
</dbReference>
<sequence length="550" mass="62549">MPTAIKSAPLKSSKGPIPVTILSGFLGSGKTTLLERILTSNHGMKVAVIINDMSELNVDAALIKDHKVANKEEKLIQLQNGCICCTLRGDLLEELINLHQNSEFDYILIESTGIAEPMQVAETFSSEFSQTLLDTPESVTADERHLLQKVLDLGGLEKLTKIDTTVTVIDAMNFFANIETTDFLANRWGDSGQGEADRTVTDLMIDQIEFADVIIINKTDRVNKKNLKKIQKIIKNLNPVAKLIKTSYAKVPMNEIMNTGLFDFEKAATSAGWLHSIHEMNLKEGYGDKTKSVLSPTPETIEYGVNSFIYKSRKPFHPKRLYDVLKDKFFIIEQQAFADQEQADLYEVDDDEEEDDDDDDDDDEDKSKDASKIHELFESDDEENNENDDEERELAEKELIQNKNNSPFGPLLRSKGFFWLATRHIFRGEWSSAGPMLTIKGGIPWFDVAGMDKQDDIPPEARALIERDFQDPFGDRRNELVFIGTNINATKLNKILDECLLTDEEYKDFVECTKKERNLLKVERNLSELFEDGFEEWLLYDDEEEDQEDA</sequence>
<feature type="compositionally biased region" description="Acidic residues" evidence="1">
    <location>
        <begin position="341"/>
        <end position="364"/>
    </location>
</feature>
<dbReference type="SMART" id="SM00833">
    <property type="entry name" value="CobW_C"/>
    <property type="match status" value="1"/>
</dbReference>
<accession>A0A0A8L941</accession>
<dbReference type="Proteomes" id="UP000031516">
    <property type="component" value="Unassembled WGS sequence"/>
</dbReference>
<feature type="compositionally biased region" description="Basic and acidic residues" evidence="1">
    <location>
        <begin position="365"/>
        <end position="377"/>
    </location>
</feature>
<evidence type="ECO:0000313" key="3">
    <source>
        <dbReference type="EMBL" id="CDO94633.1"/>
    </source>
</evidence>
<gene>
    <name evidence="3" type="ORF">KLDO_g2892</name>
</gene>
<dbReference type="AlphaFoldDB" id="A0A0A8L941"/>
<dbReference type="PANTHER" id="PTHR43603">
    <property type="entry name" value="COBW DOMAIN-CONTAINING PROTEIN DDB_G0274527"/>
    <property type="match status" value="1"/>
</dbReference>
<dbReference type="Pfam" id="PF07683">
    <property type="entry name" value="CobW_C"/>
    <property type="match status" value="1"/>
</dbReference>
<organism evidence="3 4">
    <name type="scientific">Kluyveromyces dobzhanskii CBS 2104</name>
    <dbReference type="NCBI Taxonomy" id="1427455"/>
    <lineage>
        <taxon>Eukaryota</taxon>
        <taxon>Fungi</taxon>
        <taxon>Dikarya</taxon>
        <taxon>Ascomycota</taxon>
        <taxon>Saccharomycotina</taxon>
        <taxon>Saccharomycetes</taxon>
        <taxon>Saccharomycetales</taxon>
        <taxon>Saccharomycetaceae</taxon>
        <taxon>Kluyveromyces</taxon>
    </lineage>
</organism>
<dbReference type="InterPro" id="IPR051927">
    <property type="entry name" value="Zn_Chap_cDPG_Synth"/>
</dbReference>
<dbReference type="InterPro" id="IPR011629">
    <property type="entry name" value="CobW-like_C"/>
</dbReference>
<evidence type="ECO:0000259" key="2">
    <source>
        <dbReference type="SMART" id="SM00833"/>
    </source>
</evidence>
<evidence type="ECO:0000313" key="4">
    <source>
        <dbReference type="Proteomes" id="UP000031516"/>
    </source>
</evidence>
<proteinExistence type="predicted"/>
<dbReference type="Gene3D" id="3.40.50.300">
    <property type="entry name" value="P-loop containing nucleotide triphosphate hydrolases"/>
    <property type="match status" value="1"/>
</dbReference>
<reference evidence="3 4" key="1">
    <citation type="submission" date="2014-03" db="EMBL/GenBank/DDBJ databases">
        <title>The genome of Kluyveromyces dobzhanskii.</title>
        <authorList>
            <person name="Nystedt B."/>
            <person name="Astrom S."/>
        </authorList>
    </citation>
    <scope>NUCLEOTIDE SEQUENCE [LARGE SCALE GENOMIC DNA]</scope>
    <source>
        <strain evidence="3 4">CBS 2104</strain>
    </source>
</reference>
<dbReference type="InterPro" id="IPR027417">
    <property type="entry name" value="P-loop_NTPase"/>
</dbReference>
<dbReference type="PANTHER" id="PTHR43603:SF1">
    <property type="entry name" value="ZINC-REGULATED GTPASE METALLOPROTEIN ACTIVATOR 1"/>
    <property type="match status" value="1"/>
</dbReference>
<feature type="region of interest" description="Disordered" evidence="1">
    <location>
        <begin position="341"/>
        <end position="394"/>
    </location>
</feature>
<evidence type="ECO:0000256" key="1">
    <source>
        <dbReference type="SAM" id="MobiDB-lite"/>
    </source>
</evidence>
<dbReference type="OrthoDB" id="272672at2759"/>
<protein>
    <submittedName>
        <fullName evidence="3">WGS project CCBQ000000000 data, contig 00014</fullName>
    </submittedName>
</protein>
<dbReference type="EMBL" id="CCBQ010000039">
    <property type="protein sequence ID" value="CDO94633.1"/>
    <property type="molecule type" value="Genomic_DNA"/>
</dbReference>
<dbReference type="SUPFAM" id="SSF90002">
    <property type="entry name" value="Hypothetical protein YjiA, C-terminal domain"/>
    <property type="match status" value="1"/>
</dbReference>
<feature type="compositionally biased region" description="Acidic residues" evidence="1">
    <location>
        <begin position="378"/>
        <end position="393"/>
    </location>
</feature>
<name>A0A0A8L941_9SACH</name>
<dbReference type="InterPro" id="IPR003495">
    <property type="entry name" value="CobW/HypB/UreG_nucleotide-bd"/>
</dbReference>
<dbReference type="CDD" id="cd03112">
    <property type="entry name" value="CobW-like"/>
    <property type="match status" value="1"/>
</dbReference>
<feature type="domain" description="CobW C-terminal" evidence="2">
    <location>
        <begin position="305"/>
        <end position="500"/>
    </location>
</feature>
<comment type="caution">
    <text evidence="3">The sequence shown here is derived from an EMBL/GenBank/DDBJ whole genome shotgun (WGS) entry which is preliminary data.</text>
</comment>
<keyword evidence="4" id="KW-1185">Reference proteome</keyword>
<dbReference type="Pfam" id="PF02492">
    <property type="entry name" value="cobW"/>
    <property type="match status" value="2"/>
</dbReference>